<feature type="compositionally biased region" description="Low complexity" evidence="1">
    <location>
        <begin position="148"/>
        <end position="161"/>
    </location>
</feature>
<comment type="caution">
    <text evidence="2">The sequence shown here is derived from an EMBL/GenBank/DDBJ whole genome shotgun (WGS) entry which is preliminary data.</text>
</comment>
<organism evidence="2 3">
    <name type="scientific">Robbsia betulipollinis</name>
    <dbReference type="NCBI Taxonomy" id="2981849"/>
    <lineage>
        <taxon>Bacteria</taxon>
        <taxon>Pseudomonadati</taxon>
        <taxon>Pseudomonadota</taxon>
        <taxon>Betaproteobacteria</taxon>
        <taxon>Burkholderiales</taxon>
        <taxon>Burkholderiaceae</taxon>
        <taxon>Robbsia</taxon>
    </lineage>
</organism>
<reference evidence="2" key="1">
    <citation type="submission" date="2022-11" db="EMBL/GenBank/DDBJ databases">
        <title>Robbsia betulipollinis sp. nov., isolated from pollen of birch (Betula pendula).</title>
        <authorList>
            <person name="Shi H."/>
            <person name="Ambika Manirajan B."/>
            <person name="Ratering S."/>
            <person name="Geissler-Plaum R."/>
            <person name="Schnell S."/>
        </authorList>
    </citation>
    <scope>NUCLEOTIDE SEQUENCE</scope>
    <source>
        <strain evidence="2">Bb-Pol-6</strain>
    </source>
</reference>
<sequence length="296" mass="31033">MQQSVSIQTQSADGKMINGASCKLQNAKGTWYMTTPGSLVVHRAYGDLSISCKKFGDPFGDATAISSVRGWMFGNIVFGGFIGAGVDLGTGAGFNYPVDITVSGRNNFNSETASSFVAKAPRTAVWSPVAEASRVAPSSSTRAEPVHATATSAPTAAAAPTTTMSPRLAASAPVAKVGQDDSDGFVTELLDVQRNVASGTATMIAAHADWQQPCKTDGGSPMVKMLDAPRHGTLDIKQGTFVAPDGDTPVFCDNGKIHGTQIFYASDPGFHGTDHFRYEIMTATGRFSRVVNIIVE</sequence>
<accession>A0ABT3ZJH5</accession>
<evidence type="ECO:0000256" key="1">
    <source>
        <dbReference type="SAM" id="MobiDB-lite"/>
    </source>
</evidence>
<dbReference type="RefSeq" id="WP_267845929.1">
    <property type="nucleotide sequence ID" value="NZ_JAPMXC010000001.1"/>
</dbReference>
<evidence type="ECO:0000313" key="2">
    <source>
        <dbReference type="EMBL" id="MCY0386492.1"/>
    </source>
</evidence>
<dbReference type="EMBL" id="JAPMXC010000001">
    <property type="protein sequence ID" value="MCY0386492.1"/>
    <property type="molecule type" value="Genomic_DNA"/>
</dbReference>
<feature type="region of interest" description="Disordered" evidence="1">
    <location>
        <begin position="134"/>
        <end position="161"/>
    </location>
</feature>
<protein>
    <submittedName>
        <fullName evidence="2">Uncharacterized protein</fullName>
    </submittedName>
</protein>
<gene>
    <name evidence="2" type="ORF">OVY01_04390</name>
</gene>
<name>A0ABT3ZJH5_9BURK</name>
<evidence type="ECO:0000313" key="3">
    <source>
        <dbReference type="Proteomes" id="UP001082899"/>
    </source>
</evidence>
<keyword evidence="3" id="KW-1185">Reference proteome</keyword>
<dbReference type="Proteomes" id="UP001082899">
    <property type="component" value="Unassembled WGS sequence"/>
</dbReference>
<proteinExistence type="predicted"/>